<keyword evidence="12 15" id="KW-0503">Monooxygenase</keyword>
<evidence type="ECO:0000256" key="5">
    <source>
        <dbReference type="ARBA" id="ARBA00010617"/>
    </source>
</evidence>
<dbReference type="PRINTS" id="PR00385">
    <property type="entry name" value="P450"/>
</dbReference>
<protein>
    <submittedName>
        <fullName evidence="17">Cytochrome P450 4C1-like</fullName>
    </submittedName>
</protein>
<evidence type="ECO:0000256" key="2">
    <source>
        <dbReference type="ARBA" id="ARBA00003690"/>
    </source>
</evidence>
<dbReference type="Proteomes" id="UP000504615">
    <property type="component" value="Unplaced"/>
</dbReference>
<evidence type="ECO:0000256" key="6">
    <source>
        <dbReference type="ARBA" id="ARBA00022617"/>
    </source>
</evidence>
<dbReference type="Gene3D" id="1.10.630.10">
    <property type="entry name" value="Cytochrome P450"/>
    <property type="match status" value="1"/>
</dbReference>
<evidence type="ECO:0000256" key="12">
    <source>
        <dbReference type="ARBA" id="ARBA00023033"/>
    </source>
</evidence>
<organism evidence="16 17">
    <name type="scientific">Pogonomyrmex barbatus</name>
    <name type="common">red harvester ant</name>
    <dbReference type="NCBI Taxonomy" id="144034"/>
    <lineage>
        <taxon>Eukaryota</taxon>
        <taxon>Metazoa</taxon>
        <taxon>Ecdysozoa</taxon>
        <taxon>Arthropoda</taxon>
        <taxon>Hexapoda</taxon>
        <taxon>Insecta</taxon>
        <taxon>Pterygota</taxon>
        <taxon>Neoptera</taxon>
        <taxon>Endopterygota</taxon>
        <taxon>Hymenoptera</taxon>
        <taxon>Apocrita</taxon>
        <taxon>Aculeata</taxon>
        <taxon>Formicoidea</taxon>
        <taxon>Formicidae</taxon>
        <taxon>Myrmicinae</taxon>
        <taxon>Pogonomyrmex</taxon>
    </lineage>
</organism>
<evidence type="ECO:0000313" key="17">
    <source>
        <dbReference type="RefSeq" id="XP_011642923.1"/>
    </source>
</evidence>
<keyword evidence="13" id="KW-0472">Membrane</keyword>
<keyword evidence="8" id="KW-0256">Endoplasmic reticulum</keyword>
<sequence>MIFIILVLLIFILLAYNFYVHYERNGRLINRIPGPSGYSIIGNLLMFQGSFEKFWKLHVTLSDQYYPIFKVWLLFKPVVVIYHPDDMEIILGTMTHIEKSFIYNMLHPWLKTGLLTAGGTKWQLRRKLLTPAFHFAILKQFINILIKEGEDMANSLKNIESTIVKDLVSFVSEHTLNALCETAMGTSLQGLGPFQQQYRNAIHQMSQILTYKTMRPWLHNDWIFSLTSKGRQQKRILKILHGFTQKIIAERKLYHEQINEGYLKSFDKDTLAEEDNSETITIKKKRLAMIDILIATSREGHLTDSDIQEEIDTFLFAGHDTTAITMCFVLLLLAEHKDVQEHVREEINAVMHESGGKLSMQSLQNLSYLERCIKETLRLYPIAYFISRITSEDVKLQSYLVPAGTILYINIYGAHRNPNYWQNPEVFDPDRFLSEKIRNRHPYSYLPFSAGPRNCIGQRFALLKLKALIAPLIYKFYLEPVEYLKDISLKAELLIRPSHPFRLKFVPIINACTDV</sequence>
<evidence type="ECO:0000256" key="4">
    <source>
        <dbReference type="ARBA" id="ARBA00004406"/>
    </source>
</evidence>
<comment type="subcellular location">
    <subcellularLocation>
        <location evidence="4">Endoplasmic reticulum membrane</location>
        <topology evidence="4">Peripheral membrane protein</topology>
    </subcellularLocation>
    <subcellularLocation>
        <location evidence="3">Microsome membrane</location>
        <topology evidence="3">Peripheral membrane protein</topology>
    </subcellularLocation>
</comment>
<dbReference type="GO" id="GO:0005506">
    <property type="term" value="F:iron ion binding"/>
    <property type="evidence" value="ECO:0007669"/>
    <property type="project" value="InterPro"/>
</dbReference>
<keyword evidence="16" id="KW-1185">Reference proteome</keyword>
<dbReference type="OrthoDB" id="1470350at2759"/>
<evidence type="ECO:0000256" key="7">
    <source>
        <dbReference type="ARBA" id="ARBA00022723"/>
    </source>
</evidence>
<proteinExistence type="inferred from homology"/>
<dbReference type="InterPro" id="IPR036396">
    <property type="entry name" value="Cyt_P450_sf"/>
</dbReference>
<reference evidence="17" key="1">
    <citation type="submission" date="2025-08" db="UniProtKB">
        <authorList>
            <consortium name="RefSeq"/>
        </authorList>
    </citation>
    <scope>IDENTIFICATION</scope>
</reference>
<evidence type="ECO:0000256" key="14">
    <source>
        <dbReference type="PIRSR" id="PIRSR602401-1"/>
    </source>
</evidence>
<evidence type="ECO:0000256" key="1">
    <source>
        <dbReference type="ARBA" id="ARBA00001971"/>
    </source>
</evidence>
<dbReference type="PANTHER" id="PTHR24291">
    <property type="entry name" value="CYTOCHROME P450 FAMILY 4"/>
    <property type="match status" value="1"/>
</dbReference>
<dbReference type="KEGG" id="pbar:105430870"/>
<dbReference type="GeneID" id="105430870"/>
<keyword evidence="10 15" id="KW-0560">Oxidoreductase</keyword>
<evidence type="ECO:0000256" key="13">
    <source>
        <dbReference type="ARBA" id="ARBA00023136"/>
    </source>
</evidence>
<dbReference type="Pfam" id="PF00067">
    <property type="entry name" value="p450"/>
    <property type="match status" value="1"/>
</dbReference>
<keyword evidence="9" id="KW-0492">Microsome</keyword>
<evidence type="ECO:0000256" key="11">
    <source>
        <dbReference type="ARBA" id="ARBA00023004"/>
    </source>
</evidence>
<dbReference type="GO" id="GO:0004497">
    <property type="term" value="F:monooxygenase activity"/>
    <property type="evidence" value="ECO:0007669"/>
    <property type="project" value="UniProtKB-KW"/>
</dbReference>
<evidence type="ECO:0000256" key="8">
    <source>
        <dbReference type="ARBA" id="ARBA00022824"/>
    </source>
</evidence>
<evidence type="ECO:0000256" key="15">
    <source>
        <dbReference type="RuleBase" id="RU000461"/>
    </source>
</evidence>
<evidence type="ECO:0000256" key="3">
    <source>
        <dbReference type="ARBA" id="ARBA00004174"/>
    </source>
</evidence>
<evidence type="ECO:0000313" key="16">
    <source>
        <dbReference type="Proteomes" id="UP000504615"/>
    </source>
</evidence>
<dbReference type="AlphaFoldDB" id="A0A6I9XD48"/>
<dbReference type="PRINTS" id="PR00463">
    <property type="entry name" value="EP450I"/>
</dbReference>
<feature type="binding site" description="axial binding residue" evidence="14">
    <location>
        <position position="455"/>
    </location>
    <ligand>
        <name>heme</name>
        <dbReference type="ChEBI" id="CHEBI:30413"/>
    </ligand>
    <ligandPart>
        <name>Fe</name>
        <dbReference type="ChEBI" id="CHEBI:18248"/>
    </ligandPart>
</feature>
<dbReference type="RefSeq" id="XP_011642923.1">
    <property type="nucleotide sequence ID" value="XM_011644621.1"/>
</dbReference>
<evidence type="ECO:0000256" key="10">
    <source>
        <dbReference type="ARBA" id="ARBA00023002"/>
    </source>
</evidence>
<name>A0A6I9XD48_9HYME</name>
<keyword evidence="7 14" id="KW-0479">Metal-binding</keyword>
<dbReference type="GO" id="GO:0020037">
    <property type="term" value="F:heme binding"/>
    <property type="evidence" value="ECO:0007669"/>
    <property type="project" value="InterPro"/>
</dbReference>
<comment type="function">
    <text evidence="2">May be involved in the metabolism of insect hormones and in the breakdown of synthetic insecticides.</text>
</comment>
<dbReference type="CDD" id="cd20628">
    <property type="entry name" value="CYP4"/>
    <property type="match status" value="1"/>
</dbReference>
<keyword evidence="11 14" id="KW-0408">Iron</keyword>
<dbReference type="InterPro" id="IPR017972">
    <property type="entry name" value="Cyt_P450_CS"/>
</dbReference>
<keyword evidence="6 14" id="KW-0349">Heme</keyword>
<evidence type="ECO:0000256" key="9">
    <source>
        <dbReference type="ARBA" id="ARBA00022848"/>
    </source>
</evidence>
<comment type="cofactor">
    <cofactor evidence="1 14">
        <name>heme</name>
        <dbReference type="ChEBI" id="CHEBI:30413"/>
    </cofactor>
</comment>
<dbReference type="PANTHER" id="PTHR24291:SF189">
    <property type="entry name" value="CYTOCHROME P450 4C3-RELATED"/>
    <property type="match status" value="1"/>
</dbReference>
<dbReference type="InterPro" id="IPR050196">
    <property type="entry name" value="Cytochrome_P450_Monoox"/>
</dbReference>
<dbReference type="SUPFAM" id="SSF48264">
    <property type="entry name" value="Cytochrome P450"/>
    <property type="match status" value="1"/>
</dbReference>
<dbReference type="GO" id="GO:0005789">
    <property type="term" value="C:endoplasmic reticulum membrane"/>
    <property type="evidence" value="ECO:0007669"/>
    <property type="project" value="UniProtKB-SubCell"/>
</dbReference>
<dbReference type="InterPro" id="IPR002401">
    <property type="entry name" value="Cyt_P450_E_grp-I"/>
</dbReference>
<dbReference type="InterPro" id="IPR001128">
    <property type="entry name" value="Cyt_P450"/>
</dbReference>
<accession>A0A6I9XD48</accession>
<gene>
    <name evidence="17" type="primary">LOC105430870</name>
</gene>
<dbReference type="PROSITE" id="PS00086">
    <property type="entry name" value="CYTOCHROME_P450"/>
    <property type="match status" value="1"/>
</dbReference>
<dbReference type="GO" id="GO:0016705">
    <property type="term" value="F:oxidoreductase activity, acting on paired donors, with incorporation or reduction of molecular oxygen"/>
    <property type="evidence" value="ECO:0007669"/>
    <property type="project" value="InterPro"/>
</dbReference>
<comment type="similarity">
    <text evidence="5 15">Belongs to the cytochrome P450 family.</text>
</comment>